<accession>A0A840BER1</accession>
<evidence type="ECO:0000313" key="4">
    <source>
        <dbReference type="Proteomes" id="UP000561045"/>
    </source>
</evidence>
<keyword evidence="1" id="KW-0732">Signal</keyword>
<comment type="caution">
    <text evidence="3">The sequence shown here is derived from an EMBL/GenBank/DDBJ whole genome shotgun (WGS) entry which is preliminary data.</text>
</comment>
<reference evidence="3 4" key="1">
    <citation type="submission" date="2020-08" db="EMBL/GenBank/DDBJ databases">
        <title>Genomic Encyclopedia of Type Strains, Phase IV (KMG-IV): sequencing the most valuable type-strain genomes for metagenomic binning, comparative biology and taxonomic classification.</title>
        <authorList>
            <person name="Goeker M."/>
        </authorList>
    </citation>
    <scope>NUCLEOTIDE SEQUENCE [LARGE SCALE GENOMIC DNA]</scope>
    <source>
        <strain evidence="3 4">DSM 106739</strain>
    </source>
</reference>
<keyword evidence="4" id="KW-1185">Reference proteome</keyword>
<sequence length="226" mass="24492">MAARRSSRRALHLLEPTTTMKLLIALFACWMLASPLAHATTFKCQAANGRVIFQDIPCSAETTTANVTGAQTMVAPDAWRFERIDEAGGRGICLIVSPPIAIGSRSRSAGQVQIRIEHTKEMVEALITPVAQVGSPTTPFDSNLAEVGIYVPGQRFLGDVRLTPAGALRVGAADTALLTDYLVHDDNLTVRVRYMKANGLRESVRQTMSGFVANLQLAKDCVRTLR</sequence>
<dbReference type="EMBL" id="JACIET010000001">
    <property type="protein sequence ID" value="MBB4011625.1"/>
    <property type="molecule type" value="Genomic_DNA"/>
</dbReference>
<evidence type="ECO:0000259" key="2">
    <source>
        <dbReference type="Pfam" id="PF13511"/>
    </source>
</evidence>
<dbReference type="RefSeq" id="WP_183632379.1">
    <property type="nucleotide sequence ID" value="NZ_BAABLE010000011.1"/>
</dbReference>
<feature type="domain" description="DUF4124" evidence="2">
    <location>
        <begin position="29"/>
        <end position="76"/>
    </location>
</feature>
<dbReference type="Proteomes" id="UP000561045">
    <property type="component" value="Unassembled WGS sequence"/>
</dbReference>
<dbReference type="Pfam" id="PF13511">
    <property type="entry name" value="DUF4124"/>
    <property type="match status" value="1"/>
</dbReference>
<proteinExistence type="predicted"/>
<gene>
    <name evidence="3" type="ORF">GGR36_000933</name>
</gene>
<feature type="chain" id="PRO_5032634876" description="DUF4124 domain-containing protein" evidence="1">
    <location>
        <begin position="40"/>
        <end position="226"/>
    </location>
</feature>
<protein>
    <recommendedName>
        <fullName evidence="2">DUF4124 domain-containing protein</fullName>
    </recommendedName>
</protein>
<organism evidence="3 4">
    <name type="scientific">Niveibacterium umoris</name>
    <dbReference type="NCBI Taxonomy" id="1193620"/>
    <lineage>
        <taxon>Bacteria</taxon>
        <taxon>Pseudomonadati</taxon>
        <taxon>Pseudomonadota</taxon>
        <taxon>Betaproteobacteria</taxon>
        <taxon>Rhodocyclales</taxon>
        <taxon>Rhodocyclaceae</taxon>
        <taxon>Niveibacterium</taxon>
    </lineage>
</organism>
<evidence type="ECO:0000313" key="3">
    <source>
        <dbReference type="EMBL" id="MBB4011625.1"/>
    </source>
</evidence>
<feature type="signal peptide" evidence="1">
    <location>
        <begin position="1"/>
        <end position="39"/>
    </location>
</feature>
<dbReference type="AlphaFoldDB" id="A0A840BER1"/>
<evidence type="ECO:0000256" key="1">
    <source>
        <dbReference type="SAM" id="SignalP"/>
    </source>
</evidence>
<dbReference type="InterPro" id="IPR025392">
    <property type="entry name" value="DUF4124"/>
</dbReference>
<name>A0A840BER1_9RHOO</name>